<dbReference type="GO" id="GO:0005737">
    <property type="term" value="C:cytoplasm"/>
    <property type="evidence" value="ECO:0007669"/>
    <property type="project" value="TreeGrafter"/>
</dbReference>
<dbReference type="PRINTS" id="PR01703">
    <property type="entry name" value="MNSODISMTASE"/>
</dbReference>
<feature type="domain" description="Manganese/iron superoxide dismutase N-terminal" evidence="5">
    <location>
        <begin position="69"/>
        <end position="147"/>
    </location>
</feature>
<evidence type="ECO:0000259" key="5">
    <source>
        <dbReference type="Pfam" id="PF00081"/>
    </source>
</evidence>
<organism evidence="7 8">
    <name type="scientific">Aureibacter tunicatorum</name>
    <dbReference type="NCBI Taxonomy" id="866807"/>
    <lineage>
        <taxon>Bacteria</taxon>
        <taxon>Pseudomonadati</taxon>
        <taxon>Bacteroidota</taxon>
        <taxon>Cytophagia</taxon>
        <taxon>Cytophagales</taxon>
        <taxon>Persicobacteraceae</taxon>
        <taxon>Aureibacter</taxon>
    </lineage>
</organism>
<dbReference type="AlphaFoldDB" id="A0AAE4BS77"/>
<dbReference type="EMBL" id="JAVDQD010000001">
    <property type="protein sequence ID" value="MDR6238077.1"/>
    <property type="molecule type" value="Genomic_DNA"/>
</dbReference>
<feature type="domain" description="Manganese/iron superoxide dismutase C-terminal" evidence="6">
    <location>
        <begin position="155"/>
        <end position="260"/>
    </location>
</feature>
<dbReference type="GO" id="GO:0004784">
    <property type="term" value="F:superoxide dismutase activity"/>
    <property type="evidence" value="ECO:0007669"/>
    <property type="project" value="UniProtKB-EC"/>
</dbReference>
<evidence type="ECO:0000256" key="4">
    <source>
        <dbReference type="ARBA" id="ARBA00023002"/>
    </source>
</evidence>
<evidence type="ECO:0000256" key="1">
    <source>
        <dbReference type="ARBA" id="ARBA00008714"/>
    </source>
</evidence>
<evidence type="ECO:0000259" key="6">
    <source>
        <dbReference type="Pfam" id="PF02777"/>
    </source>
</evidence>
<dbReference type="InterPro" id="IPR019831">
    <property type="entry name" value="Mn/Fe_SOD_N"/>
</dbReference>
<dbReference type="SUPFAM" id="SSF54719">
    <property type="entry name" value="Fe,Mn superoxide dismutase (SOD), C-terminal domain"/>
    <property type="match status" value="1"/>
</dbReference>
<dbReference type="FunFam" id="3.55.40.20:FF:000001">
    <property type="entry name" value="Superoxide dismutase"/>
    <property type="match status" value="1"/>
</dbReference>
<dbReference type="InterPro" id="IPR019832">
    <property type="entry name" value="Mn/Fe_SOD_C"/>
</dbReference>
<dbReference type="Gene3D" id="1.10.287.990">
    <property type="entry name" value="Fe,Mn superoxide dismutase (SOD) domain"/>
    <property type="match status" value="1"/>
</dbReference>
<sequence>MIANNRRSFLGKGLTSAFVLTSGLGILSSCNNDKKETGIDRSLKIGEKQHQKLKVSFSDKIQKTPLFQLPLPYGFDALEPYIDKETMYLHYTKHHAGYVKKMNAALEEMGLKVDNVEQILSSASKYPAKLTNNAGGQYNHTLFWTFMKPNGGGAPSGNLSSAIDQEFGSFENFKKTFQDTAMSVFGSGWAWLICDNDKKLRIVKTANQNTTIADNAKVQGLPLLGLDVWEHAYYLKYKNLRKEYVENWFNIINWNTSEKRFDSII</sequence>
<dbReference type="PROSITE" id="PS00088">
    <property type="entry name" value="SOD_MN"/>
    <property type="match status" value="1"/>
</dbReference>
<accession>A0AAE4BS77</accession>
<evidence type="ECO:0000256" key="2">
    <source>
        <dbReference type="ARBA" id="ARBA00012682"/>
    </source>
</evidence>
<dbReference type="Pfam" id="PF02777">
    <property type="entry name" value="Sod_Fe_C"/>
    <property type="match status" value="1"/>
</dbReference>
<evidence type="ECO:0000313" key="8">
    <source>
        <dbReference type="Proteomes" id="UP001185092"/>
    </source>
</evidence>
<dbReference type="Proteomes" id="UP001185092">
    <property type="component" value="Unassembled WGS sequence"/>
</dbReference>
<dbReference type="PANTHER" id="PTHR43595">
    <property type="entry name" value="37S RIBOSOMAL PROTEIN S26, MITOCHONDRIAL"/>
    <property type="match status" value="1"/>
</dbReference>
<reference evidence="7" key="1">
    <citation type="submission" date="2023-07" db="EMBL/GenBank/DDBJ databases">
        <title>Genomic Encyclopedia of Type Strains, Phase IV (KMG-IV): sequencing the most valuable type-strain genomes for metagenomic binning, comparative biology and taxonomic classification.</title>
        <authorList>
            <person name="Goeker M."/>
        </authorList>
    </citation>
    <scope>NUCLEOTIDE SEQUENCE</scope>
    <source>
        <strain evidence="7">DSM 26174</strain>
    </source>
</reference>
<dbReference type="InterPro" id="IPR019833">
    <property type="entry name" value="Mn/Fe_SOD_BS"/>
</dbReference>
<dbReference type="PROSITE" id="PS51257">
    <property type="entry name" value="PROKAR_LIPOPROTEIN"/>
    <property type="match status" value="1"/>
</dbReference>
<keyword evidence="4 7" id="KW-0560">Oxidoreductase</keyword>
<keyword evidence="8" id="KW-1185">Reference proteome</keyword>
<dbReference type="InterPro" id="IPR036324">
    <property type="entry name" value="Mn/Fe_SOD_N_sf"/>
</dbReference>
<dbReference type="Gene3D" id="3.55.40.20">
    <property type="entry name" value="Iron/manganese superoxide dismutase, C-terminal domain"/>
    <property type="match status" value="1"/>
</dbReference>
<evidence type="ECO:0000313" key="7">
    <source>
        <dbReference type="EMBL" id="MDR6238077.1"/>
    </source>
</evidence>
<dbReference type="EC" id="1.15.1.1" evidence="2"/>
<dbReference type="SUPFAM" id="SSF46609">
    <property type="entry name" value="Fe,Mn superoxide dismutase (SOD), N-terminal domain"/>
    <property type="match status" value="1"/>
</dbReference>
<keyword evidence="3" id="KW-0479">Metal-binding</keyword>
<dbReference type="PANTHER" id="PTHR43595:SF2">
    <property type="entry name" value="SMALL RIBOSOMAL SUBUNIT PROTEIN MS42"/>
    <property type="match status" value="1"/>
</dbReference>
<evidence type="ECO:0000256" key="3">
    <source>
        <dbReference type="ARBA" id="ARBA00022723"/>
    </source>
</evidence>
<proteinExistence type="inferred from homology"/>
<dbReference type="RefSeq" id="WP_309937546.1">
    <property type="nucleotide sequence ID" value="NZ_AP025305.1"/>
</dbReference>
<name>A0AAE4BS77_9BACT</name>
<protein>
    <recommendedName>
        <fullName evidence="2">superoxide dismutase</fullName>
        <ecNumber evidence="2">1.15.1.1</ecNumber>
    </recommendedName>
</protein>
<comment type="similarity">
    <text evidence="1">Belongs to the iron/manganese superoxide dismutase family.</text>
</comment>
<dbReference type="GO" id="GO:0046872">
    <property type="term" value="F:metal ion binding"/>
    <property type="evidence" value="ECO:0007669"/>
    <property type="project" value="UniProtKB-KW"/>
</dbReference>
<dbReference type="Pfam" id="PF00081">
    <property type="entry name" value="Sod_Fe_N"/>
    <property type="match status" value="1"/>
</dbReference>
<gene>
    <name evidence="7" type="ORF">HNQ88_001053</name>
</gene>
<dbReference type="InterPro" id="IPR036314">
    <property type="entry name" value="SOD_C_sf"/>
</dbReference>
<dbReference type="InterPro" id="IPR001189">
    <property type="entry name" value="Mn/Fe_SOD"/>
</dbReference>
<comment type="caution">
    <text evidence="7">The sequence shown here is derived from an EMBL/GenBank/DDBJ whole genome shotgun (WGS) entry which is preliminary data.</text>
</comment>